<evidence type="ECO:0000313" key="2">
    <source>
        <dbReference type="EMBL" id="KIJ98891.1"/>
    </source>
</evidence>
<feature type="transmembrane region" description="Helical" evidence="1">
    <location>
        <begin position="174"/>
        <end position="201"/>
    </location>
</feature>
<keyword evidence="1" id="KW-0812">Transmembrane</keyword>
<dbReference type="HOGENOM" id="CLU_1209994_0_0_1"/>
<gene>
    <name evidence="2" type="ORF">K443DRAFT_193339</name>
</gene>
<dbReference type="Proteomes" id="UP000054477">
    <property type="component" value="Unassembled WGS sequence"/>
</dbReference>
<keyword evidence="1" id="KW-1133">Transmembrane helix</keyword>
<dbReference type="AlphaFoldDB" id="A0A0C9XMX1"/>
<dbReference type="EMBL" id="KN838659">
    <property type="protein sequence ID" value="KIJ98891.1"/>
    <property type="molecule type" value="Genomic_DNA"/>
</dbReference>
<sequence length="229" mass="25335">MASTPSPALDNPLTIRNACYVVPLDLEGFQFLTARFLVFENLLSKIPSRTFTAQMTKSSERVATLPSFTCPLPPDLRSGARGLFNLNKGLSHIPMAYDWAFFQGEDIRRACEFSVLVSPRPGRDHLEVMVDIKIYKSSALVAFQVLAYILMQQAPVVGSVVVSIFFAGMEQETAAIICGAGLAIVPHYLMAMWIAVFGWITGSVEIYQQFRLGTFFRWLIGNGAVEEAV</sequence>
<evidence type="ECO:0000313" key="3">
    <source>
        <dbReference type="Proteomes" id="UP000054477"/>
    </source>
</evidence>
<evidence type="ECO:0000256" key="1">
    <source>
        <dbReference type="SAM" id="Phobius"/>
    </source>
</evidence>
<organism evidence="2 3">
    <name type="scientific">Laccaria amethystina LaAM-08-1</name>
    <dbReference type="NCBI Taxonomy" id="1095629"/>
    <lineage>
        <taxon>Eukaryota</taxon>
        <taxon>Fungi</taxon>
        <taxon>Dikarya</taxon>
        <taxon>Basidiomycota</taxon>
        <taxon>Agaricomycotina</taxon>
        <taxon>Agaricomycetes</taxon>
        <taxon>Agaricomycetidae</taxon>
        <taxon>Agaricales</taxon>
        <taxon>Agaricineae</taxon>
        <taxon>Hydnangiaceae</taxon>
        <taxon>Laccaria</taxon>
    </lineage>
</organism>
<keyword evidence="1" id="KW-0472">Membrane</keyword>
<feature type="transmembrane region" description="Helical" evidence="1">
    <location>
        <begin position="145"/>
        <end position="168"/>
    </location>
</feature>
<proteinExistence type="predicted"/>
<keyword evidence="3" id="KW-1185">Reference proteome</keyword>
<name>A0A0C9XMX1_9AGAR</name>
<accession>A0A0C9XMX1</accession>
<protein>
    <submittedName>
        <fullName evidence="2">Uncharacterized protein</fullName>
    </submittedName>
</protein>
<reference evidence="3" key="2">
    <citation type="submission" date="2015-01" db="EMBL/GenBank/DDBJ databases">
        <title>Evolutionary Origins and Diversification of the Mycorrhizal Mutualists.</title>
        <authorList>
            <consortium name="DOE Joint Genome Institute"/>
            <consortium name="Mycorrhizal Genomics Consortium"/>
            <person name="Kohler A."/>
            <person name="Kuo A."/>
            <person name="Nagy L.G."/>
            <person name="Floudas D."/>
            <person name="Copeland A."/>
            <person name="Barry K.W."/>
            <person name="Cichocki N."/>
            <person name="Veneault-Fourrey C."/>
            <person name="LaButti K."/>
            <person name="Lindquist E.A."/>
            <person name="Lipzen A."/>
            <person name="Lundell T."/>
            <person name="Morin E."/>
            <person name="Murat C."/>
            <person name="Riley R."/>
            <person name="Ohm R."/>
            <person name="Sun H."/>
            <person name="Tunlid A."/>
            <person name="Henrissat B."/>
            <person name="Grigoriev I.V."/>
            <person name="Hibbett D.S."/>
            <person name="Martin F."/>
        </authorList>
    </citation>
    <scope>NUCLEOTIDE SEQUENCE [LARGE SCALE GENOMIC DNA]</scope>
    <source>
        <strain evidence="3">LaAM-08-1</strain>
    </source>
</reference>
<reference evidence="2 3" key="1">
    <citation type="submission" date="2014-04" db="EMBL/GenBank/DDBJ databases">
        <authorList>
            <consortium name="DOE Joint Genome Institute"/>
            <person name="Kuo A."/>
            <person name="Kohler A."/>
            <person name="Nagy L.G."/>
            <person name="Floudas D."/>
            <person name="Copeland A."/>
            <person name="Barry K.W."/>
            <person name="Cichocki N."/>
            <person name="Veneault-Fourrey C."/>
            <person name="LaButti K."/>
            <person name="Lindquist E.A."/>
            <person name="Lipzen A."/>
            <person name="Lundell T."/>
            <person name="Morin E."/>
            <person name="Murat C."/>
            <person name="Sun H."/>
            <person name="Tunlid A."/>
            <person name="Henrissat B."/>
            <person name="Grigoriev I.V."/>
            <person name="Hibbett D.S."/>
            <person name="Martin F."/>
            <person name="Nordberg H.P."/>
            <person name="Cantor M.N."/>
            <person name="Hua S.X."/>
        </authorList>
    </citation>
    <scope>NUCLEOTIDE SEQUENCE [LARGE SCALE GENOMIC DNA]</scope>
    <source>
        <strain evidence="2 3">LaAM-08-1</strain>
    </source>
</reference>